<dbReference type="Proteomes" id="UP001243989">
    <property type="component" value="Unassembled WGS sequence"/>
</dbReference>
<reference evidence="2" key="1">
    <citation type="submission" date="2021-06" db="EMBL/GenBank/DDBJ databases">
        <title>Comparative genomics, transcriptomics and evolutionary studies reveal genomic signatures of adaptation to plant cell wall in hemibiotrophic fungi.</title>
        <authorList>
            <consortium name="DOE Joint Genome Institute"/>
            <person name="Baroncelli R."/>
            <person name="Diaz J.F."/>
            <person name="Benocci T."/>
            <person name="Peng M."/>
            <person name="Battaglia E."/>
            <person name="Haridas S."/>
            <person name="Andreopoulos W."/>
            <person name="Labutti K."/>
            <person name="Pangilinan J."/>
            <person name="Floch G.L."/>
            <person name="Makela M.R."/>
            <person name="Henrissat B."/>
            <person name="Grigoriev I.V."/>
            <person name="Crouch J.A."/>
            <person name="De Vries R.P."/>
            <person name="Sukno S.A."/>
            <person name="Thon M.R."/>
        </authorList>
    </citation>
    <scope>NUCLEOTIDE SEQUENCE</scope>
    <source>
        <strain evidence="2">CBS 102054</strain>
    </source>
</reference>
<dbReference type="GeneID" id="85467278"/>
<comment type="caution">
    <text evidence="2">The sequence shown here is derived from an EMBL/GenBank/DDBJ whole genome shotgun (WGS) entry which is preliminary data.</text>
</comment>
<proteinExistence type="predicted"/>
<organism evidence="2 3">
    <name type="scientific">Colletotrichum phormii</name>
    <dbReference type="NCBI Taxonomy" id="359342"/>
    <lineage>
        <taxon>Eukaryota</taxon>
        <taxon>Fungi</taxon>
        <taxon>Dikarya</taxon>
        <taxon>Ascomycota</taxon>
        <taxon>Pezizomycotina</taxon>
        <taxon>Sordariomycetes</taxon>
        <taxon>Hypocreomycetidae</taxon>
        <taxon>Glomerellales</taxon>
        <taxon>Glomerellaceae</taxon>
        <taxon>Colletotrichum</taxon>
        <taxon>Colletotrichum acutatum species complex</taxon>
    </lineage>
</organism>
<accession>A0AAJ0EKC6</accession>
<evidence type="ECO:0000313" key="2">
    <source>
        <dbReference type="EMBL" id="KAK1656280.1"/>
    </source>
</evidence>
<evidence type="ECO:0000256" key="1">
    <source>
        <dbReference type="SAM" id="SignalP"/>
    </source>
</evidence>
<sequence>MLSIPLFLSFILDTIASGLVVPLRVSTTPRSLATEAVVEESLDCQKIPFQRPYMPSITAATGATINDSMLRTWSLEALVSWQRLQGWRRKE</sequence>
<keyword evidence="3" id="KW-1185">Reference proteome</keyword>
<protein>
    <recommendedName>
        <fullName evidence="4">Secreted protein</fullName>
    </recommendedName>
</protein>
<dbReference type="AlphaFoldDB" id="A0AAJ0EKC6"/>
<feature type="chain" id="PRO_5042515945" description="Secreted protein" evidence="1">
    <location>
        <begin position="19"/>
        <end position="91"/>
    </location>
</feature>
<name>A0AAJ0EKC6_9PEZI</name>
<dbReference type="EMBL" id="JAHMHQ010000001">
    <property type="protein sequence ID" value="KAK1656280.1"/>
    <property type="molecule type" value="Genomic_DNA"/>
</dbReference>
<dbReference type="RefSeq" id="XP_060452324.1">
    <property type="nucleotide sequence ID" value="XM_060582416.1"/>
</dbReference>
<feature type="signal peptide" evidence="1">
    <location>
        <begin position="1"/>
        <end position="18"/>
    </location>
</feature>
<gene>
    <name evidence="2" type="ORF">BDP81DRAFT_19171</name>
</gene>
<evidence type="ECO:0000313" key="3">
    <source>
        <dbReference type="Proteomes" id="UP001243989"/>
    </source>
</evidence>
<keyword evidence="1" id="KW-0732">Signal</keyword>
<evidence type="ECO:0008006" key="4">
    <source>
        <dbReference type="Google" id="ProtNLM"/>
    </source>
</evidence>